<gene>
    <name evidence="9" type="primary">rplA</name>
    <name evidence="11" type="ORF">BIP78_1311</name>
</gene>
<dbReference type="NCBIfam" id="TIGR01169">
    <property type="entry name" value="rplA_bact"/>
    <property type="match status" value="1"/>
</dbReference>
<evidence type="ECO:0000256" key="4">
    <source>
        <dbReference type="ARBA" id="ARBA00022845"/>
    </source>
</evidence>
<dbReference type="PANTHER" id="PTHR36427">
    <property type="entry name" value="54S RIBOSOMAL PROTEIN L1, MITOCHONDRIAL"/>
    <property type="match status" value="1"/>
</dbReference>
<comment type="function">
    <text evidence="9">Binds directly to 23S rRNA. The L1 stalk is quite mobile in the ribosome, and is involved in E site tRNA release.</text>
</comment>
<keyword evidence="4 9" id="KW-0810">Translation regulation</keyword>
<dbReference type="InterPro" id="IPR023673">
    <property type="entry name" value="Ribosomal_uL1_CS"/>
</dbReference>
<dbReference type="Gene3D" id="3.30.190.20">
    <property type="match status" value="1"/>
</dbReference>
<keyword evidence="3 9" id="KW-0699">rRNA-binding</keyword>
<dbReference type="GO" id="GO:0000049">
    <property type="term" value="F:tRNA binding"/>
    <property type="evidence" value="ECO:0007669"/>
    <property type="project" value="UniProtKB-KW"/>
</dbReference>
<organism evidence="11 12">
    <name type="scientific">Bipolaricaulis sibiricus</name>
    <dbReference type="NCBI Taxonomy" id="2501609"/>
    <lineage>
        <taxon>Bacteria</taxon>
        <taxon>Candidatus Bipolaricaulota</taxon>
        <taxon>Candidatus Bipolaricaulia</taxon>
        <taxon>Candidatus Bipolaricaulales</taxon>
        <taxon>Candidatus Bipolaricaulaceae</taxon>
        <taxon>Candidatus Bipolaricaulis</taxon>
    </lineage>
</organism>
<evidence type="ECO:0000256" key="3">
    <source>
        <dbReference type="ARBA" id="ARBA00022730"/>
    </source>
</evidence>
<evidence type="ECO:0000256" key="10">
    <source>
        <dbReference type="RuleBase" id="RU000659"/>
    </source>
</evidence>
<dbReference type="GO" id="GO:0003735">
    <property type="term" value="F:structural constituent of ribosome"/>
    <property type="evidence" value="ECO:0007669"/>
    <property type="project" value="InterPro"/>
</dbReference>
<reference evidence="12" key="1">
    <citation type="submission" date="2018-12" db="EMBL/GenBank/DDBJ databases">
        <title>Complete genome sequence of an uncultured bacterium of the candidate phylum Bipolaricaulota.</title>
        <authorList>
            <person name="Kadnikov V.V."/>
            <person name="Mardanov A.V."/>
            <person name="Beletsky A.V."/>
            <person name="Frank Y.A."/>
            <person name="Karnachuk O.V."/>
            <person name="Ravin N.V."/>
        </authorList>
    </citation>
    <scope>NUCLEOTIDE SEQUENCE [LARGE SCALE GENOMIC DNA]</scope>
</reference>
<comment type="function">
    <text evidence="9">Protein L1 is also a translational repressor protein, it controls the translation of the L11 operon by binding to its mRNA.</text>
</comment>
<keyword evidence="2 9" id="KW-0678">Repressor</keyword>
<dbReference type="AlphaFoldDB" id="A0A410FVI3"/>
<accession>A0A410FVI3</accession>
<evidence type="ECO:0000313" key="11">
    <source>
        <dbReference type="EMBL" id="QAA77077.1"/>
    </source>
</evidence>
<dbReference type="KEGG" id="bih:BIP78_1311"/>
<keyword evidence="7 9" id="KW-0687">Ribonucleoprotein</keyword>
<proteinExistence type="inferred from homology"/>
<evidence type="ECO:0000256" key="6">
    <source>
        <dbReference type="ARBA" id="ARBA00022980"/>
    </source>
</evidence>
<dbReference type="GO" id="GO:0019843">
    <property type="term" value="F:rRNA binding"/>
    <property type="evidence" value="ECO:0007669"/>
    <property type="project" value="UniProtKB-UniRule"/>
</dbReference>
<dbReference type="InterPro" id="IPR023674">
    <property type="entry name" value="Ribosomal_uL1-like"/>
</dbReference>
<dbReference type="FunFam" id="3.40.50.790:FF:000001">
    <property type="entry name" value="50S ribosomal protein L1"/>
    <property type="match status" value="1"/>
</dbReference>
<comment type="subunit">
    <text evidence="9">Part of the 50S ribosomal subunit.</text>
</comment>
<evidence type="ECO:0000256" key="7">
    <source>
        <dbReference type="ARBA" id="ARBA00023274"/>
    </source>
</evidence>
<sequence>MKRSRSYQSKVALLEREKVYPVREAIDLLKKTATARFPETAEAAIVLGINPAQHQVRGTCPLPHGTGKSVRVLVFARGEKVREAEAAGADYAGGEDLAEKIQKEGWLEFERVVATPDMMSVVGKLGKILGPRGLMPSPKTNTVTMDVGAAVRELKAGMIEFRAERTGIVHAIFGKTDFEPEKLEENLIALVRAVIERKPEGVRGRYIQRVSISATMGPGIRVDEAELVAAAQRKG</sequence>
<dbReference type="InterPro" id="IPR005878">
    <property type="entry name" value="Ribosom_uL1_bac-type"/>
</dbReference>
<evidence type="ECO:0000256" key="1">
    <source>
        <dbReference type="ARBA" id="ARBA00010531"/>
    </source>
</evidence>
<keyword evidence="5 9" id="KW-0694">RNA-binding</keyword>
<dbReference type="GO" id="GO:0015934">
    <property type="term" value="C:large ribosomal subunit"/>
    <property type="evidence" value="ECO:0007669"/>
    <property type="project" value="InterPro"/>
</dbReference>
<dbReference type="InterPro" id="IPR016095">
    <property type="entry name" value="Ribosomal_uL1_3-a/b-sand"/>
</dbReference>
<dbReference type="InterPro" id="IPR002143">
    <property type="entry name" value="Ribosomal_uL1"/>
</dbReference>
<evidence type="ECO:0000256" key="5">
    <source>
        <dbReference type="ARBA" id="ARBA00022884"/>
    </source>
</evidence>
<dbReference type="EMBL" id="CP034928">
    <property type="protein sequence ID" value="QAA77077.1"/>
    <property type="molecule type" value="Genomic_DNA"/>
</dbReference>
<name>A0A410FVI3_BIPS1</name>
<keyword evidence="6 9" id="KW-0689">Ribosomal protein</keyword>
<evidence type="ECO:0000256" key="9">
    <source>
        <dbReference type="HAMAP-Rule" id="MF_01318"/>
    </source>
</evidence>
<dbReference type="HAMAP" id="MF_01318_B">
    <property type="entry name" value="Ribosomal_uL1_B"/>
    <property type="match status" value="1"/>
</dbReference>
<dbReference type="InterPro" id="IPR028364">
    <property type="entry name" value="Ribosomal_uL1/biogenesis"/>
</dbReference>
<evidence type="ECO:0000256" key="2">
    <source>
        <dbReference type="ARBA" id="ARBA00022491"/>
    </source>
</evidence>
<evidence type="ECO:0000313" key="12">
    <source>
        <dbReference type="Proteomes" id="UP000287233"/>
    </source>
</evidence>
<dbReference type="CDD" id="cd00403">
    <property type="entry name" value="Ribosomal_L1"/>
    <property type="match status" value="1"/>
</dbReference>
<comment type="similarity">
    <text evidence="1 9 10">Belongs to the universal ribosomal protein uL1 family.</text>
</comment>
<dbReference type="SUPFAM" id="SSF56808">
    <property type="entry name" value="Ribosomal protein L1"/>
    <property type="match status" value="1"/>
</dbReference>
<keyword evidence="9" id="KW-0820">tRNA-binding</keyword>
<dbReference type="Gene3D" id="3.40.50.790">
    <property type="match status" value="1"/>
</dbReference>
<dbReference type="PROSITE" id="PS01199">
    <property type="entry name" value="RIBOSOMAL_L1"/>
    <property type="match status" value="1"/>
</dbReference>
<dbReference type="GO" id="GO:0006412">
    <property type="term" value="P:translation"/>
    <property type="evidence" value="ECO:0007669"/>
    <property type="project" value="UniProtKB-UniRule"/>
</dbReference>
<dbReference type="PIRSF" id="PIRSF002155">
    <property type="entry name" value="Ribosomal_L1"/>
    <property type="match status" value="1"/>
</dbReference>
<protein>
    <recommendedName>
        <fullName evidence="8 9">Large ribosomal subunit protein uL1</fullName>
    </recommendedName>
</protein>
<dbReference type="GO" id="GO:0006417">
    <property type="term" value="P:regulation of translation"/>
    <property type="evidence" value="ECO:0007669"/>
    <property type="project" value="UniProtKB-KW"/>
</dbReference>
<dbReference type="Pfam" id="PF00687">
    <property type="entry name" value="Ribosomal_L1"/>
    <property type="match status" value="1"/>
</dbReference>
<dbReference type="Proteomes" id="UP000287233">
    <property type="component" value="Chromosome"/>
</dbReference>
<dbReference type="PANTHER" id="PTHR36427:SF3">
    <property type="entry name" value="LARGE RIBOSOMAL SUBUNIT PROTEIN UL1M"/>
    <property type="match status" value="1"/>
</dbReference>
<evidence type="ECO:0000256" key="8">
    <source>
        <dbReference type="ARBA" id="ARBA00035241"/>
    </source>
</evidence>